<proteinExistence type="predicted"/>
<keyword evidence="1" id="KW-0472">Membrane</keyword>
<reference evidence="4 5" key="1">
    <citation type="submission" date="2017-11" db="EMBL/GenBank/DDBJ databases">
        <title>Biodiversity and function of Thalassospira species in the particle-attached aromatic-hydrocarbon-degrading consortia from the surface seawater of the China South Sea.</title>
        <authorList>
            <person name="Dong C."/>
            <person name="Liu R."/>
            <person name="Shao Z."/>
        </authorList>
    </citation>
    <scope>NUCLEOTIDE SEQUENCE [LARGE SCALE GENOMIC DNA]</scope>
    <source>
        <strain evidence="4 5">139Z-12</strain>
    </source>
</reference>
<dbReference type="InterPro" id="IPR032816">
    <property type="entry name" value="VTT_dom"/>
</dbReference>
<evidence type="ECO:0000256" key="1">
    <source>
        <dbReference type="SAM" id="Phobius"/>
    </source>
</evidence>
<dbReference type="InterPro" id="IPR051311">
    <property type="entry name" value="DedA_domain"/>
</dbReference>
<feature type="domain" description="VTT" evidence="2">
    <location>
        <begin position="50"/>
        <end position="163"/>
    </location>
</feature>
<dbReference type="Proteomes" id="UP000664405">
    <property type="component" value="Unassembled WGS sequence"/>
</dbReference>
<keyword evidence="1" id="KW-0812">Transmembrane</keyword>
<gene>
    <name evidence="4" type="ORF">CU041_19770</name>
    <name evidence="3" type="ORF">JF547_16845</name>
</gene>
<reference evidence="3" key="2">
    <citation type="submission" date="2020-12" db="EMBL/GenBank/DDBJ databases">
        <title>Oil enriched cultivation method for isolating marine PHA-producing bacteria.</title>
        <authorList>
            <person name="Zheng W."/>
            <person name="Yu S."/>
            <person name="Huang Y."/>
        </authorList>
    </citation>
    <scope>NUCLEOTIDE SEQUENCE</scope>
    <source>
        <strain evidence="3">SY-2-3</strain>
    </source>
</reference>
<protein>
    <submittedName>
        <fullName evidence="3">VTT domain-containing protein</fullName>
    </submittedName>
</protein>
<keyword evidence="1" id="KW-1133">Transmembrane helix</keyword>
<sequence>MKSDQNRSFGRLGDFFRAAQERLAKLAAGRKGLAGIAGASFLETTIIPIPIEIVIAPVMAASRARGFIVATVTLAGSVAGAVGLYFLAWALFDDLAQPLIDMMGSQQQFDELQAKFEDGGFWLVFLVSVTPVPMQIAALAAGAASYPVWLFLIAITISRALRYYGLWALVLGFGAGIARIFEGKKPKNISVPGK</sequence>
<evidence type="ECO:0000313" key="5">
    <source>
        <dbReference type="Proteomes" id="UP000233365"/>
    </source>
</evidence>
<name>A0A8I1M9Z4_9PROT</name>
<feature type="transmembrane region" description="Helical" evidence="1">
    <location>
        <begin position="136"/>
        <end position="157"/>
    </location>
</feature>
<accession>A0A8I1M9Z4</accession>
<feature type="transmembrane region" description="Helical" evidence="1">
    <location>
        <begin position="163"/>
        <end position="181"/>
    </location>
</feature>
<dbReference type="PANTHER" id="PTHR42709:SF11">
    <property type="entry name" value="DEDA FAMILY PROTEIN"/>
    <property type="match status" value="1"/>
</dbReference>
<dbReference type="Proteomes" id="UP000233365">
    <property type="component" value="Unassembled WGS sequence"/>
</dbReference>
<feature type="transmembrane region" description="Helical" evidence="1">
    <location>
        <begin position="67"/>
        <end position="92"/>
    </location>
</feature>
<dbReference type="GO" id="GO:0005886">
    <property type="term" value="C:plasma membrane"/>
    <property type="evidence" value="ECO:0007669"/>
    <property type="project" value="TreeGrafter"/>
</dbReference>
<dbReference type="AlphaFoldDB" id="A0A8I1M9Z4"/>
<comment type="caution">
    <text evidence="3">The sequence shown here is derived from an EMBL/GenBank/DDBJ whole genome shotgun (WGS) entry which is preliminary data.</text>
</comment>
<evidence type="ECO:0000313" key="3">
    <source>
        <dbReference type="EMBL" id="MBN8198140.1"/>
    </source>
</evidence>
<evidence type="ECO:0000259" key="2">
    <source>
        <dbReference type="Pfam" id="PF09335"/>
    </source>
</evidence>
<dbReference type="Pfam" id="PF09335">
    <property type="entry name" value="VTT_dom"/>
    <property type="match status" value="1"/>
</dbReference>
<evidence type="ECO:0000313" key="4">
    <source>
        <dbReference type="EMBL" id="PKR47467.1"/>
    </source>
</evidence>
<keyword evidence="5" id="KW-1185">Reference proteome</keyword>
<dbReference type="EMBL" id="JAEKJW010000003">
    <property type="protein sequence ID" value="MBN8198140.1"/>
    <property type="molecule type" value="Genomic_DNA"/>
</dbReference>
<evidence type="ECO:0000313" key="6">
    <source>
        <dbReference type="Proteomes" id="UP000664405"/>
    </source>
</evidence>
<dbReference type="EMBL" id="PGTS01000009">
    <property type="protein sequence ID" value="PKR47467.1"/>
    <property type="molecule type" value="Genomic_DNA"/>
</dbReference>
<organism evidence="3 6">
    <name type="scientific">Thalassospira povalilytica</name>
    <dbReference type="NCBI Taxonomy" id="732237"/>
    <lineage>
        <taxon>Bacteria</taxon>
        <taxon>Pseudomonadati</taxon>
        <taxon>Pseudomonadota</taxon>
        <taxon>Alphaproteobacteria</taxon>
        <taxon>Rhodospirillales</taxon>
        <taxon>Thalassospiraceae</taxon>
        <taxon>Thalassospira</taxon>
    </lineage>
</organism>
<dbReference type="RefSeq" id="WP_101248172.1">
    <property type="nucleotide sequence ID" value="NZ_JAEKJW010000003.1"/>
</dbReference>
<dbReference type="PANTHER" id="PTHR42709">
    <property type="entry name" value="ALKALINE PHOSPHATASE LIKE PROTEIN"/>
    <property type="match status" value="1"/>
</dbReference>